<dbReference type="InterPro" id="IPR000515">
    <property type="entry name" value="MetI-like"/>
</dbReference>
<dbReference type="FunFam" id="1.10.3720.10:FF:000001">
    <property type="entry name" value="Glycine betaine ABC transporter, permease"/>
    <property type="match status" value="1"/>
</dbReference>
<accession>A0A2R8B6T0</accession>
<name>A0A2R8B6T0_9RHOB</name>
<feature type="transmembrane region" description="Helical" evidence="7">
    <location>
        <begin position="278"/>
        <end position="300"/>
    </location>
</feature>
<dbReference type="GO" id="GO:0015871">
    <property type="term" value="P:choline transport"/>
    <property type="evidence" value="ECO:0007669"/>
    <property type="project" value="TreeGrafter"/>
</dbReference>
<organism evidence="9 10">
    <name type="scientific">Albidovulum aquaemixtae</name>
    <dbReference type="NCBI Taxonomy" id="1542388"/>
    <lineage>
        <taxon>Bacteria</taxon>
        <taxon>Pseudomonadati</taxon>
        <taxon>Pseudomonadota</taxon>
        <taxon>Alphaproteobacteria</taxon>
        <taxon>Rhodobacterales</taxon>
        <taxon>Paracoccaceae</taxon>
        <taxon>Albidovulum</taxon>
    </lineage>
</organism>
<feature type="transmembrane region" description="Helical" evidence="7">
    <location>
        <begin position="143"/>
        <end position="165"/>
    </location>
</feature>
<gene>
    <name evidence="9" type="primary">proW_1</name>
    <name evidence="9" type="ORF">DEA8626_01808</name>
</gene>
<keyword evidence="5 7" id="KW-1133">Transmembrane helix</keyword>
<dbReference type="Proteomes" id="UP000244924">
    <property type="component" value="Unassembled WGS sequence"/>
</dbReference>
<reference evidence="9 10" key="1">
    <citation type="submission" date="2018-03" db="EMBL/GenBank/DDBJ databases">
        <authorList>
            <person name="Keele B.F."/>
        </authorList>
    </citation>
    <scope>NUCLEOTIDE SEQUENCE [LARGE SCALE GENOMIC DNA]</scope>
    <source>
        <strain evidence="9 10">CECT 8626</strain>
    </source>
</reference>
<proteinExistence type="inferred from homology"/>
<sequence>MTMEPDLRRPFSEFAEQSGDYYSDVFLKIQKSTLDRFHINKAALLGSFVWAALRGNWTLFVIGFAVDLIAVVNLSLVHKYTKAAADNADKDFLVQRYEGWSQSHLMGAIVAFVLGRLIFAWVADRLYANQYSRWRVNREVNSGVSTSRLILCALITLLIFPMMIYRSTQFAPDERTCIRQDRAMAEGEAVPFKDRFDCFIIGEFPTLFWIERPDDITFPRDDAGNRIIQRTPPNPDAPPVNLNTYVSEAIDNGIAYLTVFYGFLFDGITQFLRGMLSAITSVFVGTPWPITMCALLFIAYKMAGTRTTIFVGASLIYLAVFGFWQTAMDTMSLVVAASIICVVAGLPLGIWVGKSARGHGIMTPILDVMQTIPSFVYLLPAIAFFSIGKPPGILATVIFAMPPMVRLTALGIRHVPENTKEAALAFGANPRQLLTKVELPLALPSIMTGINQVVMMSLSMVVIAALIGAGGMGYIVTEALEKTETGRGVLAGIGIALLAMMIDRVVQKANRARH</sequence>
<dbReference type="EMBL" id="OMOQ01000001">
    <property type="protein sequence ID" value="SPH18276.1"/>
    <property type="molecule type" value="Genomic_DNA"/>
</dbReference>
<dbReference type="PROSITE" id="PS50928">
    <property type="entry name" value="ABC_TM1"/>
    <property type="match status" value="1"/>
</dbReference>
<evidence type="ECO:0000256" key="6">
    <source>
        <dbReference type="ARBA" id="ARBA00023136"/>
    </source>
</evidence>
<keyword evidence="3" id="KW-1003">Cell membrane</keyword>
<protein>
    <submittedName>
        <fullName evidence="9">Glycine betaine/proline betaine transport system permease protein ProW</fullName>
    </submittedName>
</protein>
<dbReference type="Gene3D" id="1.10.3720.10">
    <property type="entry name" value="MetI-like"/>
    <property type="match status" value="1"/>
</dbReference>
<evidence type="ECO:0000313" key="9">
    <source>
        <dbReference type="EMBL" id="SPH18276.1"/>
    </source>
</evidence>
<evidence type="ECO:0000259" key="8">
    <source>
        <dbReference type="PROSITE" id="PS50928"/>
    </source>
</evidence>
<feature type="domain" description="ABC transmembrane type-1" evidence="8">
    <location>
        <begin position="327"/>
        <end position="506"/>
    </location>
</feature>
<evidence type="ECO:0000256" key="3">
    <source>
        <dbReference type="ARBA" id="ARBA00022475"/>
    </source>
</evidence>
<evidence type="ECO:0000256" key="2">
    <source>
        <dbReference type="ARBA" id="ARBA00022448"/>
    </source>
</evidence>
<comment type="subcellular location">
    <subcellularLocation>
        <location evidence="1 7">Cell membrane</location>
        <topology evidence="1 7">Multi-pass membrane protein</topology>
    </subcellularLocation>
</comment>
<dbReference type="CDD" id="cd06261">
    <property type="entry name" value="TM_PBP2"/>
    <property type="match status" value="1"/>
</dbReference>
<dbReference type="Pfam" id="PF00528">
    <property type="entry name" value="BPD_transp_1"/>
    <property type="match status" value="1"/>
</dbReference>
<keyword evidence="10" id="KW-1185">Reference proteome</keyword>
<feature type="transmembrane region" description="Helical" evidence="7">
    <location>
        <begin position="333"/>
        <end position="353"/>
    </location>
</feature>
<dbReference type="InterPro" id="IPR035906">
    <property type="entry name" value="MetI-like_sf"/>
</dbReference>
<evidence type="ECO:0000256" key="1">
    <source>
        <dbReference type="ARBA" id="ARBA00004651"/>
    </source>
</evidence>
<dbReference type="GO" id="GO:0015226">
    <property type="term" value="F:carnitine transmembrane transporter activity"/>
    <property type="evidence" value="ECO:0007669"/>
    <property type="project" value="TreeGrafter"/>
</dbReference>
<keyword evidence="2 7" id="KW-0813">Transport</keyword>
<dbReference type="RefSeq" id="WP_181366395.1">
    <property type="nucleotide sequence ID" value="NZ_OMOQ01000001.1"/>
</dbReference>
<dbReference type="GO" id="GO:0005275">
    <property type="term" value="F:amine transmembrane transporter activity"/>
    <property type="evidence" value="ECO:0007669"/>
    <property type="project" value="TreeGrafter"/>
</dbReference>
<dbReference type="AlphaFoldDB" id="A0A2R8B6T0"/>
<dbReference type="GO" id="GO:0043190">
    <property type="term" value="C:ATP-binding cassette (ABC) transporter complex"/>
    <property type="evidence" value="ECO:0007669"/>
    <property type="project" value="TreeGrafter"/>
</dbReference>
<evidence type="ECO:0000313" key="10">
    <source>
        <dbReference type="Proteomes" id="UP000244924"/>
    </source>
</evidence>
<evidence type="ECO:0000256" key="4">
    <source>
        <dbReference type="ARBA" id="ARBA00022692"/>
    </source>
</evidence>
<feature type="transmembrane region" description="Helical" evidence="7">
    <location>
        <begin position="453"/>
        <end position="476"/>
    </location>
</feature>
<feature type="transmembrane region" description="Helical" evidence="7">
    <location>
        <begin position="488"/>
        <end position="506"/>
    </location>
</feature>
<feature type="transmembrane region" description="Helical" evidence="7">
    <location>
        <begin position="57"/>
        <end position="77"/>
    </location>
</feature>
<dbReference type="SUPFAM" id="SSF161098">
    <property type="entry name" value="MetI-like"/>
    <property type="match status" value="1"/>
</dbReference>
<keyword evidence="6 7" id="KW-0472">Membrane</keyword>
<dbReference type="PANTHER" id="PTHR47737:SF1">
    <property type="entry name" value="GLYCINE BETAINE_PROLINE BETAINE TRANSPORT SYSTEM PERMEASE PROTEIN PROW"/>
    <property type="match status" value="1"/>
</dbReference>
<feature type="transmembrane region" description="Helical" evidence="7">
    <location>
        <begin position="105"/>
        <end position="123"/>
    </location>
</feature>
<evidence type="ECO:0000256" key="7">
    <source>
        <dbReference type="RuleBase" id="RU363032"/>
    </source>
</evidence>
<keyword evidence="4 7" id="KW-0812">Transmembrane</keyword>
<dbReference type="PANTHER" id="PTHR47737">
    <property type="entry name" value="GLYCINE BETAINE/PROLINE BETAINE TRANSPORT SYSTEM PERMEASE PROTEIN PROW"/>
    <property type="match status" value="1"/>
</dbReference>
<dbReference type="GO" id="GO:0031460">
    <property type="term" value="P:glycine betaine transport"/>
    <property type="evidence" value="ECO:0007669"/>
    <property type="project" value="TreeGrafter"/>
</dbReference>
<evidence type="ECO:0000256" key="5">
    <source>
        <dbReference type="ARBA" id="ARBA00022989"/>
    </source>
</evidence>
<comment type="similarity">
    <text evidence="7">Belongs to the binding-protein-dependent transport system permease family.</text>
</comment>
<feature type="transmembrane region" description="Helical" evidence="7">
    <location>
        <begin position="307"/>
        <end position="327"/>
    </location>
</feature>